<dbReference type="GO" id="GO:0016477">
    <property type="term" value="P:cell migration"/>
    <property type="evidence" value="ECO:0007669"/>
    <property type="project" value="TreeGrafter"/>
</dbReference>
<feature type="compositionally biased region" description="Low complexity" evidence="13">
    <location>
        <begin position="494"/>
        <end position="503"/>
    </location>
</feature>
<evidence type="ECO:0000256" key="6">
    <source>
        <dbReference type="ARBA" id="ARBA00022974"/>
    </source>
</evidence>
<evidence type="ECO:0000256" key="10">
    <source>
        <dbReference type="ARBA" id="ARBA00023288"/>
    </source>
</evidence>
<keyword evidence="10 12" id="KW-0449">Lipoprotein</keyword>
<feature type="chain" id="PRO_5042538506" evidence="14">
    <location>
        <begin position="21"/>
        <end position="587"/>
    </location>
</feature>
<keyword evidence="15" id="KW-1185">Reference proteome</keyword>
<dbReference type="Proteomes" id="UP000694867">
    <property type="component" value="Unplaced"/>
</dbReference>
<evidence type="ECO:0000256" key="12">
    <source>
        <dbReference type="RuleBase" id="RU003519"/>
    </source>
</evidence>
<evidence type="ECO:0000256" key="14">
    <source>
        <dbReference type="SAM" id="SignalP"/>
    </source>
</evidence>
<dbReference type="GO" id="GO:1905475">
    <property type="term" value="P:regulation of protein localization to membrane"/>
    <property type="evidence" value="ECO:0007669"/>
    <property type="project" value="TreeGrafter"/>
</dbReference>
<keyword evidence="7 12" id="KW-0472">Membrane</keyword>
<accession>A0AAJ7SFM8</accession>
<dbReference type="GO" id="GO:0098552">
    <property type="term" value="C:side of membrane"/>
    <property type="evidence" value="ECO:0007669"/>
    <property type="project" value="UniProtKB-KW"/>
</dbReference>
<evidence type="ECO:0000313" key="15">
    <source>
        <dbReference type="Proteomes" id="UP000694867"/>
    </source>
</evidence>
<dbReference type="GO" id="GO:0005576">
    <property type="term" value="C:extracellular region"/>
    <property type="evidence" value="ECO:0007669"/>
    <property type="project" value="TreeGrafter"/>
</dbReference>
<feature type="signal peptide" evidence="14">
    <location>
        <begin position="1"/>
        <end position="20"/>
    </location>
</feature>
<evidence type="ECO:0000256" key="13">
    <source>
        <dbReference type="SAM" id="MobiDB-lite"/>
    </source>
</evidence>
<comment type="similarity">
    <text evidence="2 11">Belongs to the glypican family.</text>
</comment>
<keyword evidence="9 12" id="KW-0357">Heparan sulfate</keyword>
<dbReference type="InterPro" id="IPR001863">
    <property type="entry name" value="Glypican"/>
</dbReference>
<comment type="subcellular location">
    <subcellularLocation>
        <location evidence="1 12">Cell membrane</location>
        <topology evidence="1 12">Lipid-anchor</topology>
        <topology evidence="1 12">GPI-anchor</topology>
    </subcellularLocation>
</comment>
<organism evidence="15 16">
    <name type="scientific">Galendromus occidentalis</name>
    <name type="common">western predatory mite</name>
    <dbReference type="NCBI Taxonomy" id="34638"/>
    <lineage>
        <taxon>Eukaryota</taxon>
        <taxon>Metazoa</taxon>
        <taxon>Ecdysozoa</taxon>
        <taxon>Arthropoda</taxon>
        <taxon>Chelicerata</taxon>
        <taxon>Arachnida</taxon>
        <taxon>Acari</taxon>
        <taxon>Parasitiformes</taxon>
        <taxon>Mesostigmata</taxon>
        <taxon>Gamasina</taxon>
        <taxon>Phytoseioidea</taxon>
        <taxon>Phytoseiidae</taxon>
        <taxon>Typhlodrominae</taxon>
        <taxon>Galendromus</taxon>
    </lineage>
</organism>
<evidence type="ECO:0000256" key="7">
    <source>
        <dbReference type="ARBA" id="ARBA00023136"/>
    </source>
</evidence>
<evidence type="ECO:0000313" key="16">
    <source>
        <dbReference type="RefSeq" id="XP_028967196.1"/>
    </source>
</evidence>
<feature type="compositionally biased region" description="Low complexity" evidence="13">
    <location>
        <begin position="537"/>
        <end position="562"/>
    </location>
</feature>
<evidence type="ECO:0000256" key="5">
    <source>
        <dbReference type="ARBA" id="ARBA00022729"/>
    </source>
</evidence>
<evidence type="ECO:0000256" key="8">
    <source>
        <dbReference type="ARBA" id="ARBA00023180"/>
    </source>
</evidence>
<dbReference type="PANTHER" id="PTHR10822:SF29">
    <property type="entry name" value="DIVISION ABNORMALLY DELAYED PROTEIN"/>
    <property type="match status" value="1"/>
</dbReference>
<dbReference type="PANTHER" id="PTHR10822">
    <property type="entry name" value="GLYPICAN"/>
    <property type="match status" value="1"/>
</dbReference>
<feature type="compositionally biased region" description="Acidic residues" evidence="13">
    <location>
        <begin position="504"/>
        <end position="513"/>
    </location>
</feature>
<protein>
    <submittedName>
        <fullName evidence="16">Glypican-1</fullName>
    </submittedName>
</protein>
<gene>
    <name evidence="16" type="primary">LOC100901115</name>
</gene>
<dbReference type="AlphaFoldDB" id="A0AAJ7SFM8"/>
<dbReference type="GeneID" id="100901115"/>
<dbReference type="GO" id="GO:0009986">
    <property type="term" value="C:cell surface"/>
    <property type="evidence" value="ECO:0007669"/>
    <property type="project" value="TreeGrafter"/>
</dbReference>
<dbReference type="KEGG" id="goe:100901115"/>
<keyword evidence="4 12" id="KW-0336">GPI-anchor</keyword>
<dbReference type="RefSeq" id="XP_028967196.1">
    <property type="nucleotide sequence ID" value="XM_029111363.1"/>
</dbReference>
<reference evidence="16" key="1">
    <citation type="submission" date="2025-08" db="UniProtKB">
        <authorList>
            <consortium name="RefSeq"/>
        </authorList>
    </citation>
    <scope>IDENTIFICATION</scope>
</reference>
<proteinExistence type="inferred from homology"/>
<dbReference type="GO" id="GO:0090263">
    <property type="term" value="P:positive regulation of canonical Wnt signaling pathway"/>
    <property type="evidence" value="ECO:0007669"/>
    <property type="project" value="TreeGrafter"/>
</dbReference>
<dbReference type="GO" id="GO:0005886">
    <property type="term" value="C:plasma membrane"/>
    <property type="evidence" value="ECO:0007669"/>
    <property type="project" value="UniProtKB-SubCell"/>
</dbReference>
<sequence length="587" mass="64763">MRKVLLTVFFTAISFESAAALECDVARQHFRSRNFTLSETCEEQATGIVCGTASNCCPLGLQEEMKHKASIELRQRLSFIEDYHREMSLIEMQLFDAYGELFSKAQEHTLSTLHIDLRFMEQNSSVEAFYKTLRTYLLGIGHRHSDDDSPNVIGAALNSLFSDIFVSVYEQTANPRERFFSNAFKSCLRQQNLALQPFGEVPQRLAAYFTKSFHVDHLVMKSVRTLIEVLKTASEANVTNYSECSRAFANLVHCPACHAYTDLAPCNRFCVNVVRGCLAPLSDLNAPWTSQVEKTIRLLKRAQETNYHVEIGLLLISQRLVEAVQYAMDNGIEVVKRVQASCGDPDGKGDLIIKATNDSSQQRTATETVELLTGPAKKLQETADTLQAKLHTILDLFETISERLCPDISNSDCWNGSTRGDYSKTLAGRGVGAQKLNPEVVFNDRMIPNYVKLVEHSLRMKQVTGAINHAAVFKMKPEIENYQVETRQKESFLSDGSGDAEPGSGDDEDDDEGSGSGAAPQDVDAEPDNVVPGSDASQENVTAATTTTTSSSQPTESSNDSSAPSVNASNICALLLPTLLMLIHRSL</sequence>
<comment type="function">
    <text evidence="12">Cell surface proteoglycan.</text>
</comment>
<evidence type="ECO:0000256" key="2">
    <source>
        <dbReference type="ARBA" id="ARBA00010260"/>
    </source>
</evidence>
<name>A0AAJ7SFM8_9ACAR</name>
<keyword evidence="8" id="KW-0325">Glycoprotein</keyword>
<feature type="region of interest" description="Disordered" evidence="13">
    <location>
        <begin position="487"/>
        <end position="565"/>
    </location>
</feature>
<keyword evidence="3" id="KW-1003">Cell membrane</keyword>
<keyword evidence="5 14" id="KW-0732">Signal</keyword>
<keyword evidence="6 12" id="KW-0654">Proteoglycan</keyword>
<evidence type="ECO:0000256" key="1">
    <source>
        <dbReference type="ARBA" id="ARBA00004609"/>
    </source>
</evidence>
<evidence type="ECO:0000256" key="11">
    <source>
        <dbReference type="RuleBase" id="RU003518"/>
    </source>
</evidence>
<evidence type="ECO:0000256" key="3">
    <source>
        <dbReference type="ARBA" id="ARBA00022475"/>
    </source>
</evidence>
<dbReference type="CTD" id="39013"/>
<evidence type="ECO:0000256" key="9">
    <source>
        <dbReference type="ARBA" id="ARBA00023207"/>
    </source>
</evidence>
<evidence type="ECO:0000256" key="4">
    <source>
        <dbReference type="ARBA" id="ARBA00022622"/>
    </source>
</evidence>
<dbReference type="Pfam" id="PF01153">
    <property type="entry name" value="Glypican"/>
    <property type="match status" value="1"/>
</dbReference>